<dbReference type="AlphaFoldDB" id="A0AAW2LJZ6"/>
<dbReference type="Pfam" id="PF21864">
    <property type="entry name" value="MORF_dom"/>
    <property type="match status" value="1"/>
</dbReference>
<dbReference type="PANTHER" id="PTHR31346:SF12">
    <property type="entry name" value="MULTIPLE ORGANELLAR RNA EDITING FACTOR 7, MITOCHONDRIAL"/>
    <property type="match status" value="1"/>
</dbReference>
<sequence length="209" mass="24278">MMRKVLLSTPLKLTASFSLPIFRRPSGNNRRRLFSDETVSWSSPPGTRLSELPRVDSLVDGCDYKHWLVVMHPPENYPLREEIIQQYIATLATALGSEKAAKESIYSVSTKYYNAFSCKLTEKVTHRIRSLPRVKWVLPDSYLCPQETGYGGEPYIAGNIVPYEEKYAEWLQSDCSEDHMERTCSRKPRRKRRRSRNSHETVIEVMAMW</sequence>
<reference evidence="3" key="1">
    <citation type="submission" date="2020-06" db="EMBL/GenBank/DDBJ databases">
        <authorList>
            <person name="Li T."/>
            <person name="Hu X."/>
            <person name="Zhang T."/>
            <person name="Song X."/>
            <person name="Zhang H."/>
            <person name="Dai N."/>
            <person name="Sheng W."/>
            <person name="Hou X."/>
            <person name="Wei L."/>
        </authorList>
    </citation>
    <scope>NUCLEOTIDE SEQUENCE</scope>
    <source>
        <strain evidence="3">G01</strain>
        <tissue evidence="3">Leaf</tissue>
    </source>
</reference>
<feature type="domain" description="MORF/ORRM1/DAG-like MORF" evidence="2">
    <location>
        <begin position="64"/>
        <end position="154"/>
    </location>
</feature>
<proteinExistence type="predicted"/>
<dbReference type="GO" id="GO:0080156">
    <property type="term" value="P:mitochondrial mRNA modification"/>
    <property type="evidence" value="ECO:0007669"/>
    <property type="project" value="TreeGrafter"/>
</dbReference>
<evidence type="ECO:0000259" key="2">
    <source>
        <dbReference type="Pfam" id="PF21864"/>
    </source>
</evidence>
<organism evidence="3">
    <name type="scientific">Sesamum angustifolium</name>
    <dbReference type="NCBI Taxonomy" id="2727405"/>
    <lineage>
        <taxon>Eukaryota</taxon>
        <taxon>Viridiplantae</taxon>
        <taxon>Streptophyta</taxon>
        <taxon>Embryophyta</taxon>
        <taxon>Tracheophyta</taxon>
        <taxon>Spermatophyta</taxon>
        <taxon>Magnoliopsida</taxon>
        <taxon>eudicotyledons</taxon>
        <taxon>Gunneridae</taxon>
        <taxon>Pentapetalae</taxon>
        <taxon>asterids</taxon>
        <taxon>lamiids</taxon>
        <taxon>Lamiales</taxon>
        <taxon>Pedaliaceae</taxon>
        <taxon>Sesamum</taxon>
    </lineage>
</organism>
<dbReference type="InterPro" id="IPR054059">
    <property type="entry name" value="MORF/ORRM1/DAG-like_MORF"/>
</dbReference>
<dbReference type="GO" id="GO:0016554">
    <property type="term" value="P:cytidine to uridine editing"/>
    <property type="evidence" value="ECO:0007669"/>
    <property type="project" value="InterPro"/>
</dbReference>
<dbReference type="Gene3D" id="3.30.70.80">
    <property type="entry name" value="Peptidase S8 propeptide/proteinase inhibitor I9"/>
    <property type="match status" value="1"/>
</dbReference>
<dbReference type="InterPro" id="IPR037045">
    <property type="entry name" value="S8pro/Inhibitor_I9_sf"/>
</dbReference>
<dbReference type="EMBL" id="JACGWK010000013">
    <property type="protein sequence ID" value="KAL0319445.1"/>
    <property type="molecule type" value="Genomic_DNA"/>
</dbReference>
<dbReference type="PANTHER" id="PTHR31346">
    <property type="entry name" value="MULTIPLE ORGANELLAR RNA EDITING FACTOR 2, CHLOROPLASTIC-RELATED-RELATED"/>
    <property type="match status" value="1"/>
</dbReference>
<accession>A0AAW2LJZ6</accession>
<protein>
    <submittedName>
        <fullName evidence="3">Multiple organellar RNA editing factor 7, mitochondrial</fullName>
    </submittedName>
</protein>
<reference evidence="3" key="2">
    <citation type="journal article" date="2024" name="Plant">
        <title>Genomic evolution and insights into agronomic trait innovations of Sesamum species.</title>
        <authorList>
            <person name="Miao H."/>
            <person name="Wang L."/>
            <person name="Qu L."/>
            <person name="Liu H."/>
            <person name="Sun Y."/>
            <person name="Le M."/>
            <person name="Wang Q."/>
            <person name="Wei S."/>
            <person name="Zheng Y."/>
            <person name="Lin W."/>
            <person name="Duan Y."/>
            <person name="Cao H."/>
            <person name="Xiong S."/>
            <person name="Wang X."/>
            <person name="Wei L."/>
            <person name="Li C."/>
            <person name="Ma Q."/>
            <person name="Ju M."/>
            <person name="Zhao R."/>
            <person name="Li G."/>
            <person name="Mu C."/>
            <person name="Tian Q."/>
            <person name="Mei H."/>
            <person name="Zhang T."/>
            <person name="Gao T."/>
            <person name="Zhang H."/>
        </authorList>
    </citation>
    <scope>NUCLEOTIDE SEQUENCE</scope>
    <source>
        <strain evidence="3">G01</strain>
    </source>
</reference>
<evidence type="ECO:0000313" key="3">
    <source>
        <dbReference type="EMBL" id="KAL0319445.1"/>
    </source>
</evidence>
<comment type="caution">
    <text evidence="3">The sequence shown here is derived from an EMBL/GenBank/DDBJ whole genome shotgun (WGS) entry which is preliminary data.</text>
</comment>
<keyword evidence="1" id="KW-0809">Transit peptide</keyword>
<dbReference type="GO" id="GO:0005739">
    <property type="term" value="C:mitochondrion"/>
    <property type="evidence" value="ECO:0007669"/>
    <property type="project" value="TreeGrafter"/>
</dbReference>
<dbReference type="InterPro" id="IPR039206">
    <property type="entry name" value="MORF/ORRM1/DAG-like"/>
</dbReference>
<gene>
    <name evidence="3" type="ORF">Sangu_2100700</name>
</gene>
<evidence type="ECO:0000256" key="1">
    <source>
        <dbReference type="ARBA" id="ARBA00022946"/>
    </source>
</evidence>
<name>A0AAW2LJZ6_9LAMI</name>